<feature type="compositionally biased region" description="Basic and acidic residues" evidence="1">
    <location>
        <begin position="1787"/>
        <end position="1798"/>
    </location>
</feature>
<feature type="region of interest" description="Disordered" evidence="1">
    <location>
        <begin position="522"/>
        <end position="573"/>
    </location>
</feature>
<feature type="region of interest" description="Disordered" evidence="1">
    <location>
        <begin position="1486"/>
        <end position="1626"/>
    </location>
</feature>
<accession>A0AAW1P7S0</accession>
<keyword evidence="3" id="KW-1185">Reference proteome</keyword>
<sequence length="2202" mass="227563">MQGAGAATLQSGAALQAGFKEATPGLNNSMVDSQVQQGLQPPSNTYCASALPDPPASPDSQAVEEALAYLRESPSADPGPSDLLGEALRIGGRCLGAQHDTQVDSMAATHMTPALLLSNSSVNGSQSHQSSGEQHHMSLSGPEAAAECAHVLPQEVTLGASFGAVDGAPAPLEHYFHDAALDAWVFEAPQHMLFGLPGHHSSGRSHVIVGMRCKEASSELDPVAYDMLHPVAYDMTIADLSAVQCTVLRLQLPLPSSYGAAATPLQALCTQVLRKRFLVAFLRCSDVIGLEALLAIQPLDAHADTRRLGTDGLLIFAKPRQPRGIHDLVLKEVQPTSALGWSAWKAVLSVKSTEQPVQAERSVLVHDSSNAPHMPGGHQSSGSAGTAGAGLGAGWQGGGPPASSAQPPGCSGRTVAGGAPQRWATSARVGDAFSLECTSSNEIGDARLGMEQAKKSMLVAGLLNAVVGVRPRSQRPAIGLAACSTLHGTKDPHTGARLTMRREVKDLLNGMELDAARQQASSRYPGAGRPSGACLAVDLPDGKRRDGHDRDERGRRGVFKCGSVPGSRSKPQAVHCEEVESQLAAARAQAGPSLHVVRSILYKAQKAGGQQAASVPRSSSPAGAGAAETAGRGPAAAASGTCMAGAVHTSGSASSHPPAQAPAARLAATCPMELDEARPLASSGRRRVLVGGVGATSSLQCDAPGAELCGDPGGARRKWSTYSHRQGPISVEIASRLGAVGGQAGPGAWVLRSMPPFKAQKAGGKRSCASQAARVPPGPSPAGTGAAVDEGAATSAGVEDAAARSGAGATGCAATHQVQVTDAPPPVKHERVQESAPPSSAMQAAEGVAPHAQLPAAELPICSSGHGSEAVWIAKTESRLAAAAAGAQAGHDKMAARSMPPFRAQKAGSLRLMRVPLPSFDQNCQPSNLVVGAKVAKSGAQGSEAVMLAFAVAASPDMPEEVQDLRELAVRELSAAFNELNPETHEPIGKELSRNHERPFASGGEYAQWSVPMDRSEQPYTSSTEGCFYAHRLGVRAHIYKLHDGGDDADHWASYGKEDDPAVYLSYDARAGHYELLLPYWPSQAASQPAGTHQQAPLAQPPPAPAASVAEAAPAQPAIPSTSGPEPEAATKPSLSRAAGRAPAAGQSPMPVLPDLFRASLGATHTPAAAAQGSLPAAAYKSGRRPPAACEHAPAVGGPSRKRSRHTRKCAEAKVGRKERPAAFAPRALKELHTNEAYVPGRNTDNSNPKYICQSCPKPDLGLPYTPLVDSSELARHLLAGERNGHFGNVPADRHFLGDIARAGEEKKAAEAKKAANGKKAKPGTQRGAGQGADEAGQEAPAAGLGPAMPAKQARGTPGSQPNIASPRPRAAGAKRSSGAGTLGEPSGATSGAPPAATPAKRPALVPKAPKESRKRKRSIRDAPEPVEVDDALVPVTCNGRKAVAIPARRSISHNGQEMSLSHFEATAGMTTSKNPRSTIFVQAEDGTPSNQTLGAYLDQRGVWPKQRRRRSLAAAGGAPDAGSSGSSSSAGGSGDSSDPEDPVDADGSLSAAATQPPAAAGTAANTGQPSGSRPASSGPSTAAAADQPGSTQGPANTTAAPAAAPPAADGAQAAAEGSNQEEPYEDPMMLATLRRTADPLPVWQRGIPVQHNTCERVELPDAATVDAARQAAAEHQAREAARQAAQGAQATQAGAEGGNQVDVPAELLLHRLLEVIQQLATHGNDIHAGTPPLDTAVPSSIALQHARRGAASPRGQGTTPSRSAAGDPISPASEPRGQHSTGAKQLKADEAGPRGHHEQLELRKWLQAHGKWTGKEEVWGRQRENGKWDWVYHLPSHGPNGSNSLRSLREVAKLLNIPPLSRAPARSPQTACGAQATAEGGNQAPSAPPPAARGAAAAAEGGKQKVPKTSRKRRRSDCEAPVPVEVDDAAVVPAICNGRKAVAIITRKCISHSGQEMPLSHYEAMAGLTPSKNPRHTIFVQAPDGTPSHQTLRAYLDERGVWPAKRRRRFLAAAGGAPDDVNGDDSDMPARGEEAHPPAQPSAQPVLQPQAELPKHLVLRERAARELSAAFNERTPAGETIGEELSRNHGVPFASGSHYAKWLVRTDRSKQPFTTSTEGRSWADHLGMRVHICQDGRLLDSYGDEAAPAVYLSCDGALPPGATRTPAAAHGSLLAAAAKLQSAAGMLPHGAPRGELQQRAR</sequence>
<organism evidence="2 3">
    <name type="scientific">[Myrmecia] bisecta</name>
    <dbReference type="NCBI Taxonomy" id="41462"/>
    <lineage>
        <taxon>Eukaryota</taxon>
        <taxon>Viridiplantae</taxon>
        <taxon>Chlorophyta</taxon>
        <taxon>core chlorophytes</taxon>
        <taxon>Trebouxiophyceae</taxon>
        <taxon>Trebouxiales</taxon>
        <taxon>Trebouxiaceae</taxon>
        <taxon>Myrmecia</taxon>
    </lineage>
</organism>
<feature type="region of interest" description="Disordered" evidence="1">
    <location>
        <begin position="367"/>
        <end position="423"/>
    </location>
</feature>
<feature type="region of interest" description="Disordered" evidence="1">
    <location>
        <begin position="1675"/>
        <end position="1699"/>
    </location>
</feature>
<feature type="region of interest" description="Disordered" evidence="1">
    <location>
        <begin position="2070"/>
        <end position="2090"/>
    </location>
</feature>
<gene>
    <name evidence="2" type="ORF">WJX72_009713</name>
</gene>
<feature type="compositionally biased region" description="Low complexity" evidence="1">
    <location>
        <begin position="1513"/>
        <end position="1531"/>
    </location>
</feature>
<feature type="region of interest" description="Disordered" evidence="1">
    <location>
        <begin position="1861"/>
        <end position="1921"/>
    </location>
</feature>
<feature type="compositionally biased region" description="Low complexity" evidence="1">
    <location>
        <begin position="1593"/>
        <end position="1616"/>
    </location>
</feature>
<protein>
    <submittedName>
        <fullName evidence="2">Uncharacterized protein</fullName>
    </submittedName>
</protein>
<feature type="compositionally biased region" description="Gly residues" evidence="1">
    <location>
        <begin position="385"/>
        <end position="400"/>
    </location>
</feature>
<name>A0AAW1P7S0_9CHLO</name>
<feature type="region of interest" description="Disordered" evidence="1">
    <location>
        <begin position="1085"/>
        <end position="1151"/>
    </location>
</feature>
<feature type="compositionally biased region" description="Low complexity" evidence="1">
    <location>
        <begin position="1332"/>
        <end position="1351"/>
    </location>
</feature>
<feature type="compositionally biased region" description="Polar residues" evidence="1">
    <location>
        <begin position="25"/>
        <end position="47"/>
    </location>
</feature>
<feature type="region of interest" description="Disordered" evidence="1">
    <location>
        <begin position="769"/>
        <end position="799"/>
    </location>
</feature>
<feature type="compositionally biased region" description="Low complexity" evidence="1">
    <location>
        <begin position="1106"/>
        <end position="1120"/>
    </location>
</feature>
<feature type="compositionally biased region" description="Low complexity" evidence="1">
    <location>
        <begin position="1552"/>
        <end position="1586"/>
    </location>
</feature>
<feature type="compositionally biased region" description="Basic and acidic residues" evidence="1">
    <location>
        <begin position="540"/>
        <end position="555"/>
    </location>
</feature>
<feature type="compositionally biased region" description="Low complexity" evidence="1">
    <location>
        <begin position="1683"/>
        <end position="1695"/>
    </location>
</feature>
<feature type="compositionally biased region" description="Basic residues" evidence="1">
    <location>
        <begin position="1906"/>
        <end position="1916"/>
    </location>
</feature>
<feature type="region of interest" description="Disordered" evidence="1">
    <location>
        <begin position="1744"/>
        <end position="1798"/>
    </location>
</feature>
<evidence type="ECO:0000313" key="3">
    <source>
        <dbReference type="Proteomes" id="UP001489004"/>
    </source>
</evidence>
<feature type="compositionally biased region" description="Low complexity" evidence="1">
    <location>
        <begin position="119"/>
        <end position="132"/>
    </location>
</feature>
<proteinExistence type="predicted"/>
<evidence type="ECO:0000256" key="1">
    <source>
        <dbReference type="SAM" id="MobiDB-lite"/>
    </source>
</evidence>
<feature type="region of interest" description="Disordered" evidence="1">
    <location>
        <begin position="119"/>
        <end position="138"/>
    </location>
</feature>
<evidence type="ECO:0000313" key="2">
    <source>
        <dbReference type="EMBL" id="KAK9805641.1"/>
    </source>
</evidence>
<comment type="caution">
    <text evidence="2">The sequence shown here is derived from an EMBL/GenBank/DDBJ whole genome shotgun (WGS) entry which is preliminary data.</text>
</comment>
<feature type="compositionally biased region" description="Low complexity" evidence="1">
    <location>
        <begin position="1365"/>
        <end position="1404"/>
    </location>
</feature>
<feature type="compositionally biased region" description="Basic and acidic residues" evidence="1">
    <location>
        <begin position="1209"/>
        <end position="1219"/>
    </location>
</feature>
<dbReference type="Proteomes" id="UP001489004">
    <property type="component" value="Unassembled WGS sequence"/>
</dbReference>
<feature type="region of interest" description="Disordered" evidence="1">
    <location>
        <begin position="1308"/>
        <end position="1426"/>
    </location>
</feature>
<feature type="region of interest" description="Disordered" evidence="1">
    <location>
        <begin position="609"/>
        <end position="637"/>
    </location>
</feature>
<feature type="region of interest" description="Disordered" evidence="1">
    <location>
        <begin position="2014"/>
        <end position="2047"/>
    </location>
</feature>
<feature type="region of interest" description="Disordered" evidence="1">
    <location>
        <begin position="23"/>
        <end position="62"/>
    </location>
</feature>
<dbReference type="EMBL" id="JALJOR010000015">
    <property type="protein sequence ID" value="KAK9805641.1"/>
    <property type="molecule type" value="Genomic_DNA"/>
</dbReference>
<feature type="region of interest" description="Disordered" evidence="1">
    <location>
        <begin position="1178"/>
        <end position="1219"/>
    </location>
</feature>
<reference evidence="2 3" key="1">
    <citation type="journal article" date="2024" name="Nat. Commun.">
        <title>Phylogenomics reveals the evolutionary origins of lichenization in chlorophyte algae.</title>
        <authorList>
            <person name="Puginier C."/>
            <person name="Libourel C."/>
            <person name="Otte J."/>
            <person name="Skaloud P."/>
            <person name="Haon M."/>
            <person name="Grisel S."/>
            <person name="Petersen M."/>
            <person name="Berrin J.G."/>
            <person name="Delaux P.M."/>
            <person name="Dal Grande F."/>
            <person name="Keller J."/>
        </authorList>
    </citation>
    <scope>NUCLEOTIDE SEQUENCE [LARGE SCALE GENOMIC DNA]</scope>
    <source>
        <strain evidence="2 3">SAG 2043</strain>
    </source>
</reference>